<feature type="region of interest" description="Disordered" evidence="1">
    <location>
        <begin position="113"/>
        <end position="132"/>
    </location>
</feature>
<dbReference type="Proteomes" id="UP000694560">
    <property type="component" value="Unplaced"/>
</dbReference>
<feature type="compositionally biased region" description="Polar residues" evidence="1">
    <location>
        <begin position="116"/>
        <end position="125"/>
    </location>
</feature>
<dbReference type="AlphaFoldDB" id="A0A8C5TQL5"/>
<evidence type="ECO:0000256" key="1">
    <source>
        <dbReference type="SAM" id="MobiDB-lite"/>
    </source>
</evidence>
<proteinExistence type="predicted"/>
<protein>
    <submittedName>
        <fullName evidence="2">Uncharacterized protein</fullName>
    </submittedName>
</protein>
<evidence type="ECO:0000313" key="2">
    <source>
        <dbReference type="Ensembl" id="ENSMCSP00000009494.1"/>
    </source>
</evidence>
<reference evidence="2" key="1">
    <citation type="submission" date="2025-08" db="UniProtKB">
        <authorList>
            <consortium name="Ensembl"/>
        </authorList>
    </citation>
    <scope>IDENTIFICATION</scope>
</reference>
<reference evidence="2" key="2">
    <citation type="submission" date="2025-09" db="UniProtKB">
        <authorList>
            <consortium name="Ensembl"/>
        </authorList>
    </citation>
    <scope>IDENTIFICATION</scope>
</reference>
<keyword evidence="3" id="KW-1185">Reference proteome</keyword>
<sequence>MSPHFISDKFVNTGCAQGECMPQTVRTASLSLLRSDLVEFSISVAHSVIPWPAARGAHAGDVVLTFLSFWYLLQTSLVRPAAALAGLSGGTMLWFTSAERCVRTVERWRQCASPGDTATQPSSAQCPALGEP</sequence>
<name>A0A8C5TQL5_9PASS</name>
<organism evidence="2 3">
    <name type="scientific">Malurus cyaneus samueli</name>
    <dbReference type="NCBI Taxonomy" id="2593467"/>
    <lineage>
        <taxon>Eukaryota</taxon>
        <taxon>Metazoa</taxon>
        <taxon>Chordata</taxon>
        <taxon>Craniata</taxon>
        <taxon>Vertebrata</taxon>
        <taxon>Euteleostomi</taxon>
        <taxon>Archelosauria</taxon>
        <taxon>Archosauria</taxon>
        <taxon>Dinosauria</taxon>
        <taxon>Saurischia</taxon>
        <taxon>Theropoda</taxon>
        <taxon>Coelurosauria</taxon>
        <taxon>Aves</taxon>
        <taxon>Neognathae</taxon>
        <taxon>Neoaves</taxon>
        <taxon>Telluraves</taxon>
        <taxon>Australaves</taxon>
        <taxon>Passeriformes</taxon>
        <taxon>Meliphagoidea</taxon>
        <taxon>Maluridae</taxon>
        <taxon>Malurus</taxon>
    </lineage>
</organism>
<accession>A0A8C5TQL5</accession>
<dbReference type="Ensembl" id="ENSMCST00000009728.1">
    <property type="protein sequence ID" value="ENSMCSP00000009494.1"/>
    <property type="gene ID" value="ENSMCSG00000006718.1"/>
</dbReference>
<evidence type="ECO:0000313" key="3">
    <source>
        <dbReference type="Proteomes" id="UP000694560"/>
    </source>
</evidence>